<dbReference type="Proteomes" id="UP000886520">
    <property type="component" value="Chromosome 11"/>
</dbReference>
<sequence>MKRNFSLPKQAKQRNAIGYMSHRVNAHASQASLLVQGNYRAFPIHSAVLEHILLSKRFLVCGYKDDEKMLFNG</sequence>
<evidence type="ECO:0000313" key="2">
    <source>
        <dbReference type="Proteomes" id="UP000886520"/>
    </source>
</evidence>
<keyword evidence="2" id="KW-1185">Reference proteome</keyword>
<evidence type="ECO:0000313" key="1">
    <source>
        <dbReference type="EMBL" id="KAI5073283.1"/>
    </source>
</evidence>
<organism evidence="1 2">
    <name type="scientific">Adiantum capillus-veneris</name>
    <name type="common">Maidenhair fern</name>
    <dbReference type="NCBI Taxonomy" id="13818"/>
    <lineage>
        <taxon>Eukaryota</taxon>
        <taxon>Viridiplantae</taxon>
        <taxon>Streptophyta</taxon>
        <taxon>Embryophyta</taxon>
        <taxon>Tracheophyta</taxon>
        <taxon>Polypodiopsida</taxon>
        <taxon>Polypodiidae</taxon>
        <taxon>Polypodiales</taxon>
        <taxon>Pteridineae</taxon>
        <taxon>Pteridaceae</taxon>
        <taxon>Vittarioideae</taxon>
        <taxon>Adiantum</taxon>
    </lineage>
</organism>
<gene>
    <name evidence="1" type="ORF">GOP47_0011296</name>
</gene>
<protein>
    <submittedName>
        <fullName evidence="1">Uncharacterized protein</fullName>
    </submittedName>
</protein>
<dbReference type="AlphaFoldDB" id="A0A9D4ZF99"/>
<name>A0A9D4ZF99_ADICA</name>
<comment type="caution">
    <text evidence="1">The sequence shown here is derived from an EMBL/GenBank/DDBJ whole genome shotgun (WGS) entry which is preliminary data.</text>
</comment>
<accession>A0A9D4ZF99</accession>
<proteinExistence type="predicted"/>
<dbReference type="EMBL" id="JABFUD020000011">
    <property type="protein sequence ID" value="KAI5073283.1"/>
    <property type="molecule type" value="Genomic_DNA"/>
</dbReference>
<reference evidence="1" key="1">
    <citation type="submission" date="2021-01" db="EMBL/GenBank/DDBJ databases">
        <title>Adiantum capillus-veneris genome.</title>
        <authorList>
            <person name="Fang Y."/>
            <person name="Liao Q."/>
        </authorList>
    </citation>
    <scope>NUCLEOTIDE SEQUENCE</scope>
    <source>
        <strain evidence="1">H3</strain>
        <tissue evidence="1">Leaf</tissue>
    </source>
</reference>